<dbReference type="EMBL" id="OZ034814">
    <property type="protein sequence ID" value="CAL1359838.1"/>
    <property type="molecule type" value="Genomic_DNA"/>
</dbReference>
<protein>
    <submittedName>
        <fullName evidence="1">Uncharacterized protein</fullName>
    </submittedName>
</protein>
<keyword evidence="2" id="KW-1185">Reference proteome</keyword>
<gene>
    <name evidence="1" type="ORF">LTRI10_LOCUS7305</name>
</gene>
<dbReference type="Proteomes" id="UP001497516">
    <property type="component" value="Chromosome 10"/>
</dbReference>
<accession>A0AAV2CTW1</accession>
<name>A0AAV2CTW1_9ROSI</name>
<proteinExistence type="predicted"/>
<dbReference type="AlphaFoldDB" id="A0AAV2CTW1"/>
<sequence>MEAFTCHSAEPYYTTLADPNKQLRLRNDEGKWVTEESGKATIATNFYQTLFTSESRVPNMTDKVANLPFSHSVTPQMNAVDGGSIA</sequence>
<organism evidence="1 2">
    <name type="scientific">Linum trigynum</name>
    <dbReference type="NCBI Taxonomy" id="586398"/>
    <lineage>
        <taxon>Eukaryota</taxon>
        <taxon>Viridiplantae</taxon>
        <taxon>Streptophyta</taxon>
        <taxon>Embryophyta</taxon>
        <taxon>Tracheophyta</taxon>
        <taxon>Spermatophyta</taxon>
        <taxon>Magnoliopsida</taxon>
        <taxon>eudicotyledons</taxon>
        <taxon>Gunneridae</taxon>
        <taxon>Pentapetalae</taxon>
        <taxon>rosids</taxon>
        <taxon>fabids</taxon>
        <taxon>Malpighiales</taxon>
        <taxon>Linaceae</taxon>
        <taxon>Linum</taxon>
    </lineage>
</organism>
<evidence type="ECO:0000313" key="2">
    <source>
        <dbReference type="Proteomes" id="UP001497516"/>
    </source>
</evidence>
<reference evidence="1 2" key="1">
    <citation type="submission" date="2024-04" db="EMBL/GenBank/DDBJ databases">
        <authorList>
            <person name="Fracassetti M."/>
        </authorList>
    </citation>
    <scope>NUCLEOTIDE SEQUENCE [LARGE SCALE GENOMIC DNA]</scope>
</reference>
<evidence type="ECO:0000313" key="1">
    <source>
        <dbReference type="EMBL" id="CAL1359838.1"/>
    </source>
</evidence>